<keyword evidence="2" id="KW-1185">Reference proteome</keyword>
<dbReference type="Proteomes" id="UP000462014">
    <property type="component" value="Unassembled WGS sequence"/>
</dbReference>
<accession>A0A7K1STN8</accession>
<gene>
    <name evidence="1" type="ORF">GO621_03925</name>
</gene>
<dbReference type="RefSeq" id="WP_157564389.1">
    <property type="nucleotide sequence ID" value="NZ_WPIK01000003.1"/>
</dbReference>
<evidence type="ECO:0000313" key="1">
    <source>
        <dbReference type="EMBL" id="MVN20682.1"/>
    </source>
</evidence>
<proteinExistence type="predicted"/>
<comment type="caution">
    <text evidence="1">The sequence shown here is derived from an EMBL/GenBank/DDBJ whole genome shotgun (WGS) entry which is preliminary data.</text>
</comment>
<dbReference type="EMBL" id="WPIK01000003">
    <property type="protein sequence ID" value="MVN20682.1"/>
    <property type="molecule type" value="Genomic_DNA"/>
</dbReference>
<sequence>METSEIRKKLQDYIASAEEEKIKAIYTVLESDIESVYDHWDDPEFVAEMDSRMKEIEDGTVKTVSMEEMFLHLDNRISGLKPKHVV</sequence>
<name>A0A7K1STN8_9SPHI</name>
<reference evidence="1 2" key="1">
    <citation type="submission" date="2019-12" db="EMBL/GenBank/DDBJ databases">
        <title>Mucilaginibacter sp. HMF7410 genome sequencing and assembly.</title>
        <authorList>
            <person name="Kang H."/>
            <person name="Cha I."/>
            <person name="Kim H."/>
            <person name="Joh K."/>
        </authorList>
    </citation>
    <scope>NUCLEOTIDE SEQUENCE [LARGE SCALE GENOMIC DNA]</scope>
    <source>
        <strain evidence="1 2">HMF7410</strain>
    </source>
</reference>
<evidence type="ECO:0000313" key="2">
    <source>
        <dbReference type="Proteomes" id="UP000462014"/>
    </source>
</evidence>
<protein>
    <submittedName>
        <fullName evidence="1">Uncharacterized protein</fullName>
    </submittedName>
</protein>
<organism evidence="1 2">
    <name type="scientific">Mucilaginibacter arboris</name>
    <dbReference type="NCBI Taxonomy" id="2682090"/>
    <lineage>
        <taxon>Bacteria</taxon>
        <taxon>Pseudomonadati</taxon>
        <taxon>Bacteroidota</taxon>
        <taxon>Sphingobacteriia</taxon>
        <taxon>Sphingobacteriales</taxon>
        <taxon>Sphingobacteriaceae</taxon>
        <taxon>Mucilaginibacter</taxon>
    </lineage>
</organism>
<dbReference type="AlphaFoldDB" id="A0A7K1STN8"/>